<dbReference type="Proteomes" id="UP000233469">
    <property type="component" value="Unassembled WGS sequence"/>
</dbReference>
<evidence type="ECO:0000313" key="2">
    <source>
        <dbReference type="EMBL" id="PKK61452.1"/>
    </source>
</evidence>
<dbReference type="VEuPathDB" id="FungiDB:RhiirFUN_020541"/>
<dbReference type="VEuPathDB" id="FungiDB:FUN_019089"/>
<feature type="compositionally biased region" description="Basic and acidic residues" evidence="1">
    <location>
        <begin position="105"/>
        <end position="115"/>
    </location>
</feature>
<reference evidence="2 3" key="2">
    <citation type="submission" date="2017-10" db="EMBL/GenBank/DDBJ databases">
        <title>Extensive intraspecific genome diversity in a model arbuscular mycorrhizal fungus.</title>
        <authorList>
            <person name="Chen E.C.H."/>
            <person name="Morin E."/>
            <person name="Baudet D."/>
            <person name="Noel J."/>
            <person name="Ndikumana S."/>
            <person name="Charron P."/>
            <person name="St-Onge C."/>
            <person name="Giorgi J."/>
            <person name="Grigoriev I.V."/>
            <person name="Roux C."/>
            <person name="Martin F.M."/>
            <person name="Corradi N."/>
        </authorList>
    </citation>
    <scope>NUCLEOTIDE SEQUENCE [LARGE SCALE GENOMIC DNA]</scope>
    <source>
        <strain evidence="2 3">C2</strain>
    </source>
</reference>
<name>A0A2N1MIL3_9GLOM</name>
<feature type="region of interest" description="Disordered" evidence="1">
    <location>
        <begin position="105"/>
        <end position="127"/>
    </location>
</feature>
<accession>A0A2N1MIL3</accession>
<feature type="compositionally biased region" description="Acidic residues" evidence="1">
    <location>
        <begin position="55"/>
        <end position="64"/>
    </location>
</feature>
<sequence>MRVYSKIAECNSKILSSADYSDIFPSNASKSPGIEETDDEEVEMTNNKEAKENKDDYEENDEMDNFFKGPSKRNSTNLFEKWQKSDKCNETDIEENEAVHELHDDLDTSDHKKTADDEEEVMETTDNKKNRPFRLSEEHQQIVEQKLEFEHAVHSFIVDVNDVIIKQHFSKTELDEIDNAPGSQIPELLDKIVEFLSKFNYKTKLNDIRDIIREMMFDSSYNHEKDHDNNKDYYTYLLILKICP</sequence>
<gene>
    <name evidence="2" type="ORF">RhiirC2_856244</name>
</gene>
<feature type="region of interest" description="Disordered" evidence="1">
    <location>
        <begin position="21"/>
        <end position="74"/>
    </location>
</feature>
<comment type="caution">
    <text evidence="2">The sequence shown here is derived from an EMBL/GenBank/DDBJ whole genome shotgun (WGS) entry which is preliminary data.</text>
</comment>
<evidence type="ECO:0000313" key="3">
    <source>
        <dbReference type="Proteomes" id="UP000233469"/>
    </source>
</evidence>
<reference evidence="2 3" key="1">
    <citation type="submission" date="2016-04" db="EMBL/GenBank/DDBJ databases">
        <title>Genome analyses suggest a sexual origin of heterokaryosis in a supposedly ancient asexual fungus.</title>
        <authorList>
            <person name="Ropars J."/>
            <person name="Sedzielewska K."/>
            <person name="Noel J."/>
            <person name="Charron P."/>
            <person name="Farinelli L."/>
            <person name="Marton T."/>
            <person name="Kruger M."/>
            <person name="Pelin A."/>
            <person name="Brachmann A."/>
            <person name="Corradi N."/>
        </authorList>
    </citation>
    <scope>NUCLEOTIDE SEQUENCE [LARGE SCALE GENOMIC DNA]</scope>
    <source>
        <strain evidence="2 3">C2</strain>
    </source>
</reference>
<dbReference type="EMBL" id="LLXL01002216">
    <property type="protein sequence ID" value="PKK61452.1"/>
    <property type="molecule type" value="Genomic_DNA"/>
</dbReference>
<dbReference type="VEuPathDB" id="FungiDB:RhiirFUN_020540"/>
<evidence type="ECO:0000256" key="1">
    <source>
        <dbReference type="SAM" id="MobiDB-lite"/>
    </source>
</evidence>
<dbReference type="AlphaFoldDB" id="A0A2N1MIL3"/>
<protein>
    <submittedName>
        <fullName evidence="2">Uncharacterized protein</fullName>
    </submittedName>
</protein>
<dbReference type="VEuPathDB" id="FungiDB:RhiirA1_535817"/>
<proteinExistence type="predicted"/>
<organism evidence="2 3">
    <name type="scientific">Rhizophagus irregularis</name>
    <dbReference type="NCBI Taxonomy" id="588596"/>
    <lineage>
        <taxon>Eukaryota</taxon>
        <taxon>Fungi</taxon>
        <taxon>Fungi incertae sedis</taxon>
        <taxon>Mucoromycota</taxon>
        <taxon>Glomeromycotina</taxon>
        <taxon>Glomeromycetes</taxon>
        <taxon>Glomerales</taxon>
        <taxon>Glomeraceae</taxon>
        <taxon>Rhizophagus</taxon>
    </lineage>
</organism>
<feature type="compositionally biased region" description="Polar residues" evidence="1">
    <location>
        <begin position="21"/>
        <end position="30"/>
    </location>
</feature>